<dbReference type="GO" id="GO:0003700">
    <property type="term" value="F:DNA-binding transcription factor activity"/>
    <property type="evidence" value="ECO:0007669"/>
    <property type="project" value="InterPro"/>
</dbReference>
<dbReference type="SUPFAM" id="SSF46785">
    <property type="entry name" value="Winged helix' DNA-binding domain"/>
    <property type="match status" value="1"/>
</dbReference>
<reference evidence="2 3" key="1">
    <citation type="submission" date="2020-05" db="EMBL/GenBank/DDBJ databases">
        <title>Flexivirga sp. ID2601S isolated from air conditioner.</title>
        <authorList>
            <person name="Kim D.H."/>
        </authorList>
    </citation>
    <scope>NUCLEOTIDE SEQUENCE [LARGE SCALE GENOMIC DNA]</scope>
    <source>
        <strain evidence="2 3">ID2601S</strain>
    </source>
</reference>
<dbReference type="AlphaFoldDB" id="A0A849AMC4"/>
<evidence type="ECO:0000313" key="3">
    <source>
        <dbReference type="Proteomes" id="UP000557772"/>
    </source>
</evidence>
<dbReference type="Pfam" id="PF12802">
    <property type="entry name" value="MarR_2"/>
    <property type="match status" value="1"/>
</dbReference>
<dbReference type="InterPro" id="IPR036388">
    <property type="entry name" value="WH-like_DNA-bd_sf"/>
</dbReference>
<keyword evidence="3" id="KW-1185">Reference proteome</keyword>
<dbReference type="GO" id="GO:0006950">
    <property type="term" value="P:response to stress"/>
    <property type="evidence" value="ECO:0007669"/>
    <property type="project" value="TreeGrafter"/>
</dbReference>
<feature type="domain" description="HTH marR-type" evidence="1">
    <location>
        <begin position="14"/>
        <end position="137"/>
    </location>
</feature>
<protein>
    <submittedName>
        <fullName evidence="2">MarR family transcriptional regulator</fullName>
    </submittedName>
</protein>
<accession>A0A849AMC4</accession>
<dbReference type="Gene3D" id="1.10.10.10">
    <property type="entry name" value="Winged helix-like DNA-binding domain superfamily/Winged helix DNA-binding domain"/>
    <property type="match status" value="1"/>
</dbReference>
<dbReference type="InterPro" id="IPR039422">
    <property type="entry name" value="MarR/SlyA-like"/>
</dbReference>
<evidence type="ECO:0000313" key="2">
    <source>
        <dbReference type="EMBL" id="NNG40937.1"/>
    </source>
</evidence>
<dbReference type="PANTHER" id="PTHR33164">
    <property type="entry name" value="TRANSCRIPTIONAL REGULATOR, MARR FAMILY"/>
    <property type="match status" value="1"/>
</dbReference>
<dbReference type="SMART" id="SM00347">
    <property type="entry name" value="HTH_MARR"/>
    <property type="match status" value="1"/>
</dbReference>
<proteinExistence type="predicted"/>
<evidence type="ECO:0000259" key="1">
    <source>
        <dbReference type="PROSITE" id="PS50995"/>
    </source>
</evidence>
<dbReference type="RefSeq" id="WP_171157778.1">
    <property type="nucleotide sequence ID" value="NZ_JABENB010000003.1"/>
</dbReference>
<dbReference type="PROSITE" id="PS50995">
    <property type="entry name" value="HTH_MARR_2"/>
    <property type="match status" value="1"/>
</dbReference>
<dbReference type="Proteomes" id="UP000557772">
    <property type="component" value="Unassembled WGS sequence"/>
</dbReference>
<comment type="caution">
    <text evidence="2">The sequence shown here is derived from an EMBL/GenBank/DDBJ whole genome shotgun (WGS) entry which is preliminary data.</text>
</comment>
<organism evidence="2 3">
    <name type="scientific">Flexivirga aerilata</name>
    <dbReference type="NCBI Taxonomy" id="1656889"/>
    <lineage>
        <taxon>Bacteria</taxon>
        <taxon>Bacillati</taxon>
        <taxon>Actinomycetota</taxon>
        <taxon>Actinomycetes</taxon>
        <taxon>Micrococcales</taxon>
        <taxon>Dermacoccaceae</taxon>
        <taxon>Flexivirga</taxon>
    </lineage>
</organism>
<dbReference type="InterPro" id="IPR036390">
    <property type="entry name" value="WH_DNA-bd_sf"/>
</dbReference>
<sequence>MSSARTDDELAAHWHRLMRDYARLTCALDRALQGECGISSSEFDVLEQLATADECSVRMADLADHVHLSQSALSRLVTRLERDGLAERATCTADRRSIFVAATAKGTAKYDEARPVQREVLRTETAKCSPDSGVCAG</sequence>
<dbReference type="EMBL" id="JABENB010000003">
    <property type="protein sequence ID" value="NNG40937.1"/>
    <property type="molecule type" value="Genomic_DNA"/>
</dbReference>
<gene>
    <name evidence="2" type="ORF">HJ588_16890</name>
</gene>
<name>A0A849AMC4_9MICO</name>
<dbReference type="PANTHER" id="PTHR33164:SF99">
    <property type="entry name" value="MARR FAMILY REGULATORY PROTEIN"/>
    <property type="match status" value="1"/>
</dbReference>
<dbReference type="InterPro" id="IPR000835">
    <property type="entry name" value="HTH_MarR-typ"/>
</dbReference>